<dbReference type="EMBL" id="RMBX01000001">
    <property type="protein sequence ID" value="RPD43117.1"/>
    <property type="molecule type" value="Genomic_DNA"/>
</dbReference>
<dbReference type="RefSeq" id="WP_120514390.1">
    <property type="nucleotide sequence ID" value="NZ_QXZY01000001.1"/>
</dbReference>
<reference evidence="2" key="1">
    <citation type="submission" date="2018-11" db="EMBL/GenBank/DDBJ databases">
        <title>Chitinophaga lutea sp.nov., isolate from arsenic contaminated soil.</title>
        <authorList>
            <person name="Zong Y."/>
        </authorList>
    </citation>
    <scope>NUCLEOTIDE SEQUENCE [LARGE SCALE GENOMIC DNA]</scope>
    <source>
        <strain evidence="2">YLT18</strain>
    </source>
</reference>
<proteinExistence type="predicted"/>
<comment type="caution">
    <text evidence="1">The sequence shown here is derived from an EMBL/GenBank/DDBJ whole genome shotgun (WGS) entry which is preliminary data.</text>
</comment>
<dbReference type="Proteomes" id="UP000279089">
    <property type="component" value="Unassembled WGS sequence"/>
</dbReference>
<dbReference type="OrthoDB" id="1075024at2"/>
<protein>
    <submittedName>
        <fullName evidence="1">Uncharacterized protein</fullName>
    </submittedName>
</protein>
<evidence type="ECO:0000313" key="1">
    <source>
        <dbReference type="EMBL" id="RPD43117.1"/>
    </source>
</evidence>
<gene>
    <name evidence="1" type="ORF">EG028_02145</name>
</gene>
<keyword evidence="2" id="KW-1185">Reference proteome</keyword>
<accession>A0A3N4MM80</accession>
<name>A0A3N4MM80_9BACT</name>
<dbReference type="AlphaFoldDB" id="A0A3N4MM80"/>
<evidence type="ECO:0000313" key="2">
    <source>
        <dbReference type="Proteomes" id="UP000279089"/>
    </source>
</evidence>
<organism evidence="1 2">
    <name type="scientific">Chitinophaga barathri</name>
    <dbReference type="NCBI Taxonomy" id="1647451"/>
    <lineage>
        <taxon>Bacteria</taxon>
        <taxon>Pseudomonadati</taxon>
        <taxon>Bacteroidota</taxon>
        <taxon>Chitinophagia</taxon>
        <taxon>Chitinophagales</taxon>
        <taxon>Chitinophagaceae</taxon>
        <taxon>Chitinophaga</taxon>
    </lineage>
</organism>
<sequence>MKSILFAILLLSVTYTSCLPIRNTSLTDLEKEGRLIYQLERCHDSAQTYCLDLLRFGKKVRITVYDIISYLEDGKLLFVAYDTAKIAILQGEFDIASGNIVNAVVRDRTLTPREDSLAQICKKVDSLRSALEPDGAQRYRLIAYIGDDHVARVYIYPREENRRELVWGNDYLVTFNSLTTSGEVRQLHNTANRNAYAASELTSHNHNEDDFFIAADYFRLLKVRDKVTWKQHTIYGKSRHRSWTIDMNTMGVSQLIVP</sequence>